<organism evidence="1 2">
    <name type="scientific">Taibaiella soli</name>
    <dbReference type="NCBI Taxonomy" id="1649169"/>
    <lineage>
        <taxon>Bacteria</taxon>
        <taxon>Pseudomonadati</taxon>
        <taxon>Bacteroidota</taxon>
        <taxon>Chitinophagia</taxon>
        <taxon>Chitinophagales</taxon>
        <taxon>Chitinophagaceae</taxon>
        <taxon>Taibaiella</taxon>
    </lineage>
</organism>
<dbReference type="InterPro" id="IPR032720">
    <property type="entry name" value="Cys_rich_CWC"/>
</dbReference>
<evidence type="ECO:0000313" key="1">
    <source>
        <dbReference type="EMBL" id="PZF74644.1"/>
    </source>
</evidence>
<accession>A0A2W2B2X9</accession>
<evidence type="ECO:0000313" key="2">
    <source>
        <dbReference type="Proteomes" id="UP000248745"/>
    </source>
</evidence>
<gene>
    <name evidence="1" type="ORF">DN068_03440</name>
</gene>
<proteinExistence type="predicted"/>
<name>A0A2W2B2X9_9BACT</name>
<dbReference type="EMBL" id="QKTW01000003">
    <property type="protein sequence ID" value="PZF74644.1"/>
    <property type="molecule type" value="Genomic_DNA"/>
</dbReference>
<dbReference type="AlphaFoldDB" id="A0A2W2B2X9"/>
<dbReference type="RefSeq" id="WP_110997484.1">
    <property type="nucleotide sequence ID" value="NZ_QKTW01000003.1"/>
</dbReference>
<dbReference type="Pfam" id="PF14375">
    <property type="entry name" value="Cys_rich_CWC"/>
    <property type="match status" value="1"/>
</dbReference>
<evidence type="ECO:0008006" key="3">
    <source>
        <dbReference type="Google" id="ProtNLM"/>
    </source>
</evidence>
<keyword evidence="2" id="KW-1185">Reference proteome</keyword>
<protein>
    <recommendedName>
        <fullName evidence="3">Cysteine-rich CWC family protein</fullName>
    </recommendedName>
</protein>
<dbReference type="Proteomes" id="UP000248745">
    <property type="component" value="Unassembled WGS sequence"/>
</dbReference>
<sequence>MTCKHEVKNCPRCNGPFECKVGDIAHCQCMTVTLTDEERTFLGERFDDCLCANCMRALKAEFHSKLFHDKLEHISALFTKPKD</sequence>
<comment type="caution">
    <text evidence="1">The sequence shown here is derived from an EMBL/GenBank/DDBJ whole genome shotgun (WGS) entry which is preliminary data.</text>
</comment>
<reference evidence="1 2" key="1">
    <citation type="submission" date="2018-06" db="EMBL/GenBank/DDBJ databases">
        <title>Mucibacter soli gen. nov., sp. nov., a new member of the family Chitinophagaceae producing mucin.</title>
        <authorList>
            <person name="Kim M.-K."/>
            <person name="Park S."/>
            <person name="Kim T.-S."/>
            <person name="Joung Y."/>
            <person name="Han J.-H."/>
            <person name="Kim S.B."/>
        </authorList>
    </citation>
    <scope>NUCLEOTIDE SEQUENCE [LARGE SCALE GENOMIC DNA]</scope>
    <source>
        <strain evidence="1 2">R1-15</strain>
    </source>
</reference>
<dbReference type="OrthoDB" id="9800168at2"/>